<evidence type="ECO:0000256" key="3">
    <source>
        <dbReference type="ARBA" id="ARBA00022801"/>
    </source>
</evidence>
<name>A0A1G1VTB9_9BACT</name>
<keyword evidence="3" id="KW-0378">Hydrolase</keyword>
<proteinExistence type="inferred from homology"/>
<dbReference type="NCBIfam" id="TIGR00706">
    <property type="entry name" value="SppA_dom"/>
    <property type="match status" value="1"/>
</dbReference>
<dbReference type="InterPro" id="IPR029045">
    <property type="entry name" value="ClpP/crotonase-like_dom_sf"/>
</dbReference>
<evidence type="ECO:0000256" key="4">
    <source>
        <dbReference type="ARBA" id="ARBA00022825"/>
    </source>
</evidence>
<dbReference type="InterPro" id="IPR047272">
    <property type="entry name" value="S49_SppA_C"/>
</dbReference>
<dbReference type="GO" id="GO:0008236">
    <property type="term" value="F:serine-type peptidase activity"/>
    <property type="evidence" value="ECO:0007669"/>
    <property type="project" value="UniProtKB-KW"/>
</dbReference>
<reference evidence="6 7" key="1">
    <citation type="journal article" date="2016" name="Nat. Commun.">
        <title>Thousands of microbial genomes shed light on interconnected biogeochemical processes in an aquifer system.</title>
        <authorList>
            <person name="Anantharaman K."/>
            <person name="Brown C.T."/>
            <person name="Hug L.A."/>
            <person name="Sharon I."/>
            <person name="Castelle C.J."/>
            <person name="Probst A.J."/>
            <person name="Thomas B.C."/>
            <person name="Singh A."/>
            <person name="Wilkins M.J."/>
            <person name="Karaoz U."/>
            <person name="Brodie E.L."/>
            <person name="Williams K.H."/>
            <person name="Hubbard S.S."/>
            <person name="Banfield J.F."/>
        </authorList>
    </citation>
    <scope>NUCLEOTIDE SEQUENCE [LARGE SCALE GENOMIC DNA]</scope>
</reference>
<keyword evidence="2" id="KW-0645">Protease</keyword>
<gene>
    <name evidence="6" type="ORF">A2786_03825</name>
</gene>
<dbReference type="EMBL" id="MHCJ01000003">
    <property type="protein sequence ID" value="OGY18600.1"/>
    <property type="molecule type" value="Genomic_DNA"/>
</dbReference>
<dbReference type="Pfam" id="PF01343">
    <property type="entry name" value="Peptidase_S49"/>
    <property type="match status" value="1"/>
</dbReference>
<dbReference type="InterPro" id="IPR004635">
    <property type="entry name" value="Pept_S49_SppA"/>
</dbReference>
<accession>A0A1G1VTB9</accession>
<keyword evidence="4" id="KW-0720">Serine protease</keyword>
<evidence type="ECO:0000256" key="2">
    <source>
        <dbReference type="ARBA" id="ARBA00022670"/>
    </source>
</evidence>
<dbReference type="AlphaFoldDB" id="A0A1G1VTB9"/>
<evidence type="ECO:0000313" key="6">
    <source>
        <dbReference type="EMBL" id="OGY18600.1"/>
    </source>
</evidence>
<dbReference type="GO" id="GO:0006508">
    <property type="term" value="P:proteolysis"/>
    <property type="evidence" value="ECO:0007669"/>
    <property type="project" value="UniProtKB-KW"/>
</dbReference>
<dbReference type="CDD" id="cd07023">
    <property type="entry name" value="S49_Sppa_N_C"/>
    <property type="match status" value="1"/>
</dbReference>
<dbReference type="Gene3D" id="6.20.330.10">
    <property type="match status" value="1"/>
</dbReference>
<evidence type="ECO:0000256" key="1">
    <source>
        <dbReference type="ARBA" id="ARBA00008683"/>
    </source>
</evidence>
<dbReference type="PANTHER" id="PTHR42987:SF4">
    <property type="entry name" value="PROTEASE SOHB-RELATED"/>
    <property type="match status" value="1"/>
</dbReference>
<sequence>MKIWLKRFIIITVVLMFLGVTAVAAFSVGAVSGFFARIQENSLSEDVISGEEEEAKIGIIRMEGLILSSGPEDFFASSTVITPGEVKRWLREILKDDQVKAVVIELNSPGGSPVAADEIYKAMKTFRASGKSVVVVMEDTATSGAYYIAVAADRIIASPATLTGSIGVISEITNIEELLKKVGVSVEVYKSGKFKDFSSFARGRTDEEKKLIQEYIDTAYDMFVSRVSEGRNMDKTVVHGLAQGQIYSGNKALELRLIDGLGSVEDGVEEAKKLQNLTEVKIVRYRTQSALDVLLGRIETMVNPVSSLMARFTPGFRAAYLPSF</sequence>
<dbReference type="SUPFAM" id="SSF52096">
    <property type="entry name" value="ClpP/crotonase"/>
    <property type="match status" value="1"/>
</dbReference>
<protein>
    <recommendedName>
        <fullName evidence="5">Peptidase S49 domain-containing protein</fullName>
    </recommendedName>
</protein>
<dbReference type="Proteomes" id="UP000179233">
    <property type="component" value="Unassembled WGS sequence"/>
</dbReference>
<organism evidence="6 7">
    <name type="scientific">Candidatus Chisholmbacteria bacterium RIFCSPHIGHO2_01_FULL_52_32</name>
    <dbReference type="NCBI Taxonomy" id="1797591"/>
    <lineage>
        <taxon>Bacteria</taxon>
        <taxon>Candidatus Chisholmiibacteriota</taxon>
    </lineage>
</organism>
<comment type="similarity">
    <text evidence="1">Belongs to the peptidase S49 family.</text>
</comment>
<feature type="domain" description="Peptidase S49" evidence="5">
    <location>
        <begin position="126"/>
        <end position="277"/>
    </location>
</feature>
<evidence type="ECO:0000313" key="7">
    <source>
        <dbReference type="Proteomes" id="UP000179233"/>
    </source>
</evidence>
<dbReference type="InterPro" id="IPR002142">
    <property type="entry name" value="Peptidase_S49"/>
</dbReference>
<evidence type="ECO:0000259" key="5">
    <source>
        <dbReference type="Pfam" id="PF01343"/>
    </source>
</evidence>
<comment type="caution">
    <text evidence="6">The sequence shown here is derived from an EMBL/GenBank/DDBJ whole genome shotgun (WGS) entry which is preliminary data.</text>
</comment>
<dbReference type="PANTHER" id="PTHR42987">
    <property type="entry name" value="PEPTIDASE S49"/>
    <property type="match status" value="1"/>
</dbReference>
<dbReference type="Gene3D" id="3.90.226.10">
    <property type="entry name" value="2-enoyl-CoA Hydratase, Chain A, domain 1"/>
    <property type="match status" value="1"/>
</dbReference>